<evidence type="ECO:0000259" key="7">
    <source>
        <dbReference type="Pfam" id="PF12849"/>
    </source>
</evidence>
<evidence type="ECO:0000256" key="3">
    <source>
        <dbReference type="ARBA" id="ARBA00022592"/>
    </source>
</evidence>
<dbReference type="InterPro" id="IPR005673">
    <property type="entry name" value="ABC_phos-bd_PstS"/>
</dbReference>
<keyword evidence="2 4" id="KW-0813">Transport</keyword>
<dbReference type="Gene3D" id="3.40.190.10">
    <property type="entry name" value="Periplasmic binding protein-like II"/>
    <property type="match status" value="2"/>
</dbReference>
<evidence type="ECO:0000313" key="9">
    <source>
        <dbReference type="Proteomes" id="UP001500466"/>
    </source>
</evidence>
<name>A0ABP9HJU8_9ACTN</name>
<protein>
    <recommendedName>
        <fullName evidence="4">Phosphate-binding protein</fullName>
    </recommendedName>
</protein>
<gene>
    <name evidence="8" type="primary">pstS</name>
    <name evidence="8" type="ORF">GCM10023205_42820</name>
</gene>
<dbReference type="EMBL" id="BAABHS010000014">
    <property type="protein sequence ID" value="GAA4972183.1"/>
    <property type="molecule type" value="Genomic_DNA"/>
</dbReference>
<keyword evidence="9" id="KW-1185">Reference proteome</keyword>
<keyword evidence="3 4" id="KW-0592">Phosphate transport</keyword>
<dbReference type="NCBIfam" id="TIGR00975">
    <property type="entry name" value="3a0107s03"/>
    <property type="match status" value="1"/>
</dbReference>
<feature type="region of interest" description="Disordered" evidence="5">
    <location>
        <begin position="30"/>
        <end position="54"/>
    </location>
</feature>
<evidence type="ECO:0000256" key="5">
    <source>
        <dbReference type="SAM" id="MobiDB-lite"/>
    </source>
</evidence>
<evidence type="ECO:0000256" key="4">
    <source>
        <dbReference type="PIRNR" id="PIRNR002756"/>
    </source>
</evidence>
<dbReference type="Proteomes" id="UP001500466">
    <property type="component" value="Unassembled WGS sequence"/>
</dbReference>
<sequence>MTTRPRLARRSTAFAAIAVAGALTLTACGSDDNDSGTKSNTDTPSSASGSGGSAAPAAKLDCASGTLAAAGSSAQKNAMDEWIKRYQQKCSGTTVNYNSNGSGAGRQAFFDGQVNLAGSDSALKDDEAPKAAAACKTGSAINLPMVTGPIAVAYNVSGVKDLVLDAKTIAGIFNGSIKTWDAAEIKALNPSAQLPSSPIQTVHRSDKSGTTENFTKYLKAASGGVWTPEAAQDWPTQDGQSAKGSEGVAGVVKQTNGAIGYMETSFAENNSLGIAQINTGASKPVELTPEAAGKAVAAAKITGQGNDLKLQLDYATKAEGAYPILLVTYEIVCEKGTPADKLPLVKSFLTYTSSDEGQAILKDNGYAPLPAEIAGKVRTAVASLS</sequence>
<evidence type="ECO:0000313" key="8">
    <source>
        <dbReference type="EMBL" id="GAA4972183.1"/>
    </source>
</evidence>
<feature type="signal peptide" evidence="6">
    <location>
        <begin position="1"/>
        <end position="29"/>
    </location>
</feature>
<feature type="compositionally biased region" description="Low complexity" evidence="5">
    <location>
        <begin position="44"/>
        <end position="54"/>
    </location>
</feature>
<reference evidence="9" key="1">
    <citation type="journal article" date="2019" name="Int. J. Syst. Evol. Microbiol.">
        <title>The Global Catalogue of Microorganisms (GCM) 10K type strain sequencing project: providing services to taxonomists for standard genome sequencing and annotation.</title>
        <authorList>
            <consortium name="The Broad Institute Genomics Platform"/>
            <consortium name="The Broad Institute Genome Sequencing Center for Infectious Disease"/>
            <person name="Wu L."/>
            <person name="Ma J."/>
        </authorList>
    </citation>
    <scope>NUCLEOTIDE SEQUENCE [LARGE SCALE GENOMIC DNA]</scope>
    <source>
        <strain evidence="9">JCM 17986</strain>
    </source>
</reference>
<feature type="domain" description="PBP" evidence="7">
    <location>
        <begin position="61"/>
        <end position="356"/>
    </location>
</feature>
<proteinExistence type="inferred from homology"/>
<dbReference type="SUPFAM" id="SSF53850">
    <property type="entry name" value="Periplasmic binding protein-like II"/>
    <property type="match status" value="1"/>
</dbReference>
<organism evidence="8 9">
    <name type="scientific">Yinghuangia aomiensis</name>
    <dbReference type="NCBI Taxonomy" id="676205"/>
    <lineage>
        <taxon>Bacteria</taxon>
        <taxon>Bacillati</taxon>
        <taxon>Actinomycetota</taxon>
        <taxon>Actinomycetes</taxon>
        <taxon>Kitasatosporales</taxon>
        <taxon>Streptomycetaceae</taxon>
        <taxon>Yinghuangia</taxon>
    </lineage>
</organism>
<dbReference type="PANTHER" id="PTHR42996">
    <property type="entry name" value="PHOSPHATE-BINDING PROTEIN PSTS"/>
    <property type="match status" value="1"/>
</dbReference>
<dbReference type="PANTHER" id="PTHR42996:SF1">
    <property type="entry name" value="PHOSPHATE-BINDING PROTEIN PSTS"/>
    <property type="match status" value="1"/>
</dbReference>
<dbReference type="CDD" id="cd13565">
    <property type="entry name" value="PBP2_PstS"/>
    <property type="match status" value="1"/>
</dbReference>
<evidence type="ECO:0000256" key="6">
    <source>
        <dbReference type="SAM" id="SignalP"/>
    </source>
</evidence>
<keyword evidence="6" id="KW-0732">Signal</keyword>
<comment type="caution">
    <text evidence="8">The sequence shown here is derived from an EMBL/GenBank/DDBJ whole genome shotgun (WGS) entry which is preliminary data.</text>
</comment>
<comment type="similarity">
    <text evidence="1 4">Belongs to the PstS family.</text>
</comment>
<dbReference type="InterPro" id="IPR050962">
    <property type="entry name" value="Phosphate-bind_PstS"/>
</dbReference>
<dbReference type="Pfam" id="PF12849">
    <property type="entry name" value="PBP_like_2"/>
    <property type="match status" value="1"/>
</dbReference>
<accession>A0ABP9HJU8</accession>
<evidence type="ECO:0000256" key="2">
    <source>
        <dbReference type="ARBA" id="ARBA00022448"/>
    </source>
</evidence>
<dbReference type="PIRSF" id="PIRSF002756">
    <property type="entry name" value="PstS"/>
    <property type="match status" value="1"/>
</dbReference>
<dbReference type="InterPro" id="IPR024370">
    <property type="entry name" value="PBP_domain"/>
</dbReference>
<dbReference type="PROSITE" id="PS51257">
    <property type="entry name" value="PROKAR_LIPOPROTEIN"/>
    <property type="match status" value="1"/>
</dbReference>
<evidence type="ECO:0000256" key="1">
    <source>
        <dbReference type="ARBA" id="ARBA00008725"/>
    </source>
</evidence>
<feature type="chain" id="PRO_5045237613" description="Phosphate-binding protein" evidence="6">
    <location>
        <begin position="30"/>
        <end position="385"/>
    </location>
</feature>